<comment type="similarity">
    <text evidence="6">Belongs to the ABC-4 integral membrane protein family.</text>
</comment>
<dbReference type="PATRIC" id="fig|1705562.3.peg.3182"/>
<keyword evidence="11" id="KW-1185">Reference proteome</keyword>
<proteinExistence type="inferred from homology"/>
<dbReference type="AlphaFoldDB" id="A0A0M9AHU3"/>
<evidence type="ECO:0000259" key="8">
    <source>
        <dbReference type="Pfam" id="PF02687"/>
    </source>
</evidence>
<feature type="transmembrane region" description="Helical" evidence="7">
    <location>
        <begin position="21"/>
        <end position="47"/>
    </location>
</feature>
<dbReference type="Pfam" id="PF12704">
    <property type="entry name" value="MacB_PCD"/>
    <property type="match status" value="1"/>
</dbReference>
<comment type="subcellular location">
    <subcellularLocation>
        <location evidence="1">Cell membrane</location>
        <topology evidence="1">Multi-pass membrane protein</topology>
    </subcellularLocation>
</comment>
<protein>
    <submittedName>
        <fullName evidence="10">ABC transporter substrate-binding protein</fullName>
    </submittedName>
</protein>
<feature type="transmembrane region" description="Helical" evidence="7">
    <location>
        <begin position="302"/>
        <end position="329"/>
    </location>
</feature>
<feature type="transmembrane region" description="Helical" evidence="7">
    <location>
        <begin position="341"/>
        <end position="361"/>
    </location>
</feature>
<dbReference type="Pfam" id="PF02687">
    <property type="entry name" value="FtsX"/>
    <property type="match status" value="1"/>
</dbReference>
<evidence type="ECO:0000256" key="7">
    <source>
        <dbReference type="SAM" id="Phobius"/>
    </source>
</evidence>
<evidence type="ECO:0000256" key="1">
    <source>
        <dbReference type="ARBA" id="ARBA00004651"/>
    </source>
</evidence>
<evidence type="ECO:0000256" key="6">
    <source>
        <dbReference type="ARBA" id="ARBA00038076"/>
    </source>
</evidence>
<evidence type="ECO:0000256" key="4">
    <source>
        <dbReference type="ARBA" id="ARBA00022989"/>
    </source>
</evidence>
<keyword evidence="4 7" id="KW-1133">Transmembrane helix</keyword>
<dbReference type="OrthoDB" id="11469at2157"/>
<keyword evidence="2" id="KW-1003">Cell membrane</keyword>
<evidence type="ECO:0000256" key="2">
    <source>
        <dbReference type="ARBA" id="ARBA00022475"/>
    </source>
</evidence>
<feature type="transmembrane region" description="Helical" evidence="7">
    <location>
        <begin position="250"/>
        <end position="271"/>
    </location>
</feature>
<comment type="caution">
    <text evidence="10">The sequence shown here is derived from an EMBL/GenBank/DDBJ whole genome shotgun (WGS) entry which is preliminary data.</text>
</comment>
<accession>A0A0M9AHU3</accession>
<dbReference type="STRING" id="1705562.AMS69_12995"/>
<sequence length="377" mass="40588">MAGRFFPAALMARRNLTRTKMRSLLASLGIVIGVVAIASLGMFGVALQYSFTQNLGNVGNQLTVYPNSGENITELTERDIRTIRREASPTATVSPVKTRVEPVSYNREDAVRETIYGVEDAAALYEAKEGRVSPFRSGALVGSNVAEEHELHPGSQITVNGTSVRVRAVLEEGDPFSSTNPDNRIIMPAASFDQRGYSEVYVIESTGTQANETAIGIRDALNDREQRVFVQELGSLVDTIEEQFQIINTVLAGIASISLLVAGISILNVMLMSTVERREEIGVLRAVGYQKRDVLKVMLMEATLLGFLGGIAGVILSLGAGLAINHYAVGDAMAVFRLPNAWYVGAAFSFGVLTSIVSGLYPAWKAASEEPVDALRG</sequence>
<dbReference type="EMBL" id="LIUF01000004">
    <property type="protein sequence ID" value="KOX92289.1"/>
    <property type="molecule type" value="Genomic_DNA"/>
</dbReference>
<dbReference type="PANTHER" id="PTHR30572">
    <property type="entry name" value="MEMBRANE COMPONENT OF TRANSPORTER-RELATED"/>
    <property type="match status" value="1"/>
</dbReference>
<keyword evidence="5 7" id="KW-0472">Membrane</keyword>
<feature type="domain" description="ABC3 transporter permease C-terminal" evidence="8">
    <location>
        <begin position="254"/>
        <end position="371"/>
    </location>
</feature>
<evidence type="ECO:0000256" key="5">
    <source>
        <dbReference type="ARBA" id="ARBA00023136"/>
    </source>
</evidence>
<evidence type="ECO:0000313" key="10">
    <source>
        <dbReference type="EMBL" id="KOX92289.1"/>
    </source>
</evidence>
<dbReference type="PANTHER" id="PTHR30572:SF4">
    <property type="entry name" value="ABC TRANSPORTER PERMEASE YTRF"/>
    <property type="match status" value="1"/>
</dbReference>
<gene>
    <name evidence="10" type="ORF">AMS69_12995</name>
</gene>
<dbReference type="RefSeq" id="WP_053968497.1">
    <property type="nucleotide sequence ID" value="NZ_LIUF01000004.1"/>
</dbReference>
<dbReference type="InterPro" id="IPR025857">
    <property type="entry name" value="MacB_PCD"/>
</dbReference>
<evidence type="ECO:0000256" key="3">
    <source>
        <dbReference type="ARBA" id="ARBA00022692"/>
    </source>
</evidence>
<keyword evidence="3 7" id="KW-0812">Transmembrane</keyword>
<organism evidence="10 11">
    <name type="scientific">Haloarcula rubripromontorii</name>
    <dbReference type="NCBI Taxonomy" id="1705562"/>
    <lineage>
        <taxon>Archaea</taxon>
        <taxon>Methanobacteriati</taxon>
        <taxon>Methanobacteriota</taxon>
        <taxon>Stenosarchaea group</taxon>
        <taxon>Halobacteria</taxon>
        <taxon>Halobacteriales</taxon>
        <taxon>Haloarculaceae</taxon>
        <taxon>Haloarcula</taxon>
    </lineage>
</organism>
<dbReference type="InterPro" id="IPR050250">
    <property type="entry name" value="Macrolide_Exporter_MacB"/>
</dbReference>
<feature type="domain" description="MacB-like periplasmic core" evidence="9">
    <location>
        <begin position="23"/>
        <end position="211"/>
    </location>
</feature>
<reference evidence="10 11" key="1">
    <citation type="submission" date="2015-08" db="EMBL/GenBank/DDBJ databases">
        <title>Genomes of Isolates from Cabo Rojo, PR.</title>
        <authorList>
            <person name="Sanchez-Nieves R.L."/>
            <person name="Montalvo-Rodriguez R."/>
        </authorList>
    </citation>
    <scope>NUCLEOTIDE SEQUENCE [LARGE SCALE GENOMIC DNA]</scope>
    <source>
        <strain evidence="10 11">SL3</strain>
    </source>
</reference>
<evidence type="ECO:0000259" key="9">
    <source>
        <dbReference type="Pfam" id="PF12704"/>
    </source>
</evidence>
<dbReference type="InterPro" id="IPR003838">
    <property type="entry name" value="ABC3_permease_C"/>
</dbReference>
<dbReference type="GO" id="GO:0005886">
    <property type="term" value="C:plasma membrane"/>
    <property type="evidence" value="ECO:0007669"/>
    <property type="project" value="UniProtKB-SubCell"/>
</dbReference>
<dbReference type="Proteomes" id="UP000037729">
    <property type="component" value="Unassembled WGS sequence"/>
</dbReference>
<name>A0A0M9AHU3_9EURY</name>
<dbReference type="GO" id="GO:0022857">
    <property type="term" value="F:transmembrane transporter activity"/>
    <property type="evidence" value="ECO:0007669"/>
    <property type="project" value="TreeGrafter"/>
</dbReference>
<evidence type="ECO:0000313" key="11">
    <source>
        <dbReference type="Proteomes" id="UP000037729"/>
    </source>
</evidence>